<dbReference type="PANTHER" id="PTHR23026:SF123">
    <property type="entry name" value="NAD(P)H NITROREDUCTASE RV3131-RELATED"/>
    <property type="match status" value="1"/>
</dbReference>
<evidence type="ECO:0000313" key="3">
    <source>
        <dbReference type="Proteomes" id="UP000198928"/>
    </source>
</evidence>
<dbReference type="GO" id="GO:0016491">
    <property type="term" value="F:oxidoreductase activity"/>
    <property type="evidence" value="ECO:0007669"/>
    <property type="project" value="InterPro"/>
</dbReference>
<protein>
    <recommendedName>
        <fullName evidence="4">Nitroreductase family protein</fullName>
    </recommendedName>
</protein>
<proteinExistence type="predicted"/>
<evidence type="ECO:0000256" key="1">
    <source>
        <dbReference type="SAM" id="MobiDB-lite"/>
    </source>
</evidence>
<dbReference type="Gene3D" id="3.40.109.10">
    <property type="entry name" value="NADH Oxidase"/>
    <property type="match status" value="2"/>
</dbReference>
<accession>A0A1I3ZPE5</accession>
<dbReference type="InterPro" id="IPR000415">
    <property type="entry name" value="Nitroreductase-like"/>
</dbReference>
<dbReference type="EMBL" id="FOSG01000006">
    <property type="protein sequence ID" value="SFK45561.1"/>
    <property type="molecule type" value="Genomic_DNA"/>
</dbReference>
<keyword evidence="3" id="KW-1185">Reference proteome</keyword>
<sequence>MSTREMSDERVTAAVRDAAAAPSMHNTQPWRFRYSRSEGAFQVRADFGRELPHADPDGRALHVSCGAALFNLRVALAHEGLRPVTRLLPDPDDPALLAVVRPAGPGDGEGSGGGGDGEDGIGALHPAVHRRHTSRLPFTGTEIPQTLRTALSDAALREGALLDFPGPRHLRWVLELVEEAEARNRADRGEAEDLAHWTRTGAAATAATAGADPVGGVDTAGDGVPEYAFGPRKFDGRAPVRDFAGTGRVAGRRSETFERQPRIALLSTVKDRPGDWLRAGQAMERVLLLATLEGLVGSPATQPVEWPDLRWPLRDPVSGRGRVQMVLRLGYGPPGPGTPRRPPGEVLDIGP</sequence>
<gene>
    <name evidence="2" type="ORF">SAMN05192584_10699</name>
</gene>
<dbReference type="RefSeq" id="WP_093849326.1">
    <property type="nucleotide sequence ID" value="NZ_FOSG01000006.1"/>
</dbReference>
<reference evidence="3" key="1">
    <citation type="submission" date="2016-10" db="EMBL/GenBank/DDBJ databases">
        <authorList>
            <person name="Varghese N."/>
            <person name="Submissions S."/>
        </authorList>
    </citation>
    <scope>NUCLEOTIDE SEQUENCE [LARGE SCALE GENOMIC DNA]</scope>
    <source>
        <strain evidence="3">PL19</strain>
    </source>
</reference>
<dbReference type="Proteomes" id="UP000198928">
    <property type="component" value="Unassembled WGS sequence"/>
</dbReference>
<feature type="region of interest" description="Disordered" evidence="1">
    <location>
        <begin position="330"/>
        <end position="351"/>
    </location>
</feature>
<dbReference type="OrthoDB" id="8156917at2"/>
<dbReference type="SUPFAM" id="SSF55469">
    <property type="entry name" value="FMN-dependent nitroreductase-like"/>
    <property type="match status" value="1"/>
</dbReference>
<organism evidence="2 3">
    <name type="scientific">Streptomyces pini</name>
    <dbReference type="NCBI Taxonomy" id="1520580"/>
    <lineage>
        <taxon>Bacteria</taxon>
        <taxon>Bacillati</taxon>
        <taxon>Actinomycetota</taxon>
        <taxon>Actinomycetes</taxon>
        <taxon>Kitasatosporales</taxon>
        <taxon>Streptomycetaceae</taxon>
        <taxon>Streptomyces</taxon>
    </lineage>
</organism>
<dbReference type="NCBIfam" id="NF047509">
    <property type="entry name" value="Rv3131_FMN_oxido"/>
    <property type="match status" value="1"/>
</dbReference>
<dbReference type="AlphaFoldDB" id="A0A1I3ZPE5"/>
<name>A0A1I3ZPE5_9ACTN</name>
<evidence type="ECO:0000313" key="2">
    <source>
        <dbReference type="EMBL" id="SFK45561.1"/>
    </source>
</evidence>
<dbReference type="InterPro" id="IPR050627">
    <property type="entry name" value="Nitroreductase/BluB"/>
</dbReference>
<dbReference type="PANTHER" id="PTHR23026">
    <property type="entry name" value="NADPH NITROREDUCTASE"/>
    <property type="match status" value="1"/>
</dbReference>
<evidence type="ECO:0008006" key="4">
    <source>
        <dbReference type="Google" id="ProtNLM"/>
    </source>
</evidence>